<organism evidence="6 7">
    <name type="scientific">Daucus carota subsp. sativus</name>
    <name type="common">Carrot</name>
    <dbReference type="NCBI Taxonomy" id="79200"/>
    <lineage>
        <taxon>Eukaryota</taxon>
        <taxon>Viridiplantae</taxon>
        <taxon>Streptophyta</taxon>
        <taxon>Embryophyta</taxon>
        <taxon>Tracheophyta</taxon>
        <taxon>Spermatophyta</taxon>
        <taxon>Magnoliopsida</taxon>
        <taxon>eudicotyledons</taxon>
        <taxon>Gunneridae</taxon>
        <taxon>Pentapetalae</taxon>
        <taxon>asterids</taxon>
        <taxon>campanulids</taxon>
        <taxon>Apiales</taxon>
        <taxon>Apiaceae</taxon>
        <taxon>Apioideae</taxon>
        <taxon>Scandiceae</taxon>
        <taxon>Daucinae</taxon>
        <taxon>Daucus</taxon>
        <taxon>Daucus sect. Daucus</taxon>
    </lineage>
</organism>
<evidence type="ECO:0000256" key="2">
    <source>
        <dbReference type="ARBA" id="ARBA00022771"/>
    </source>
</evidence>
<dbReference type="PANTHER" id="PTHR31973">
    <property type="entry name" value="POLYPROTEIN, PUTATIVE-RELATED"/>
    <property type="match status" value="1"/>
</dbReference>
<dbReference type="SMART" id="SM00575">
    <property type="entry name" value="ZnF_PMZ"/>
    <property type="match status" value="1"/>
</dbReference>
<dbReference type="Proteomes" id="UP000077755">
    <property type="component" value="Chromosome 1"/>
</dbReference>
<dbReference type="KEGG" id="dcr:108220994"/>
<keyword evidence="1" id="KW-0479">Metal-binding</keyword>
<keyword evidence="3" id="KW-0862">Zinc</keyword>
<evidence type="ECO:0000313" key="6">
    <source>
        <dbReference type="EMBL" id="WOG83023.1"/>
    </source>
</evidence>
<dbReference type="EMBL" id="CP093343">
    <property type="protein sequence ID" value="WOG83023.1"/>
    <property type="molecule type" value="Genomic_DNA"/>
</dbReference>
<sequence>MERLKESGGDRVMAWFAELGDSSTWSKHRFDPNVCNDSNTSNFVESFNSTLGIDRCRPVLTLLEGIRRVCMVRISTRYQNALGWKDDELCPKIMKALKDISKDTISCKAYMSKPGENEIHEGKSHFPLSLNNKICSCGAWKISGIPCRHAIRAMVHAKIDPHTVVSAWYSVRTYKQSYSHHINPIPDKEQWPAYAHLSIIIPPTLKRGV</sequence>
<reference evidence="6" key="1">
    <citation type="journal article" date="2016" name="Nat. Genet.">
        <title>A high-quality carrot genome assembly provides new insights into carotenoid accumulation and asterid genome evolution.</title>
        <authorList>
            <person name="Iorizzo M."/>
            <person name="Ellison S."/>
            <person name="Senalik D."/>
            <person name="Zeng P."/>
            <person name="Satapoomin P."/>
            <person name="Huang J."/>
            <person name="Bowman M."/>
            <person name="Iovene M."/>
            <person name="Sanseverino W."/>
            <person name="Cavagnaro P."/>
            <person name="Yildiz M."/>
            <person name="Macko-Podgorni A."/>
            <person name="Moranska E."/>
            <person name="Grzebelus E."/>
            <person name="Grzebelus D."/>
            <person name="Ashrafi H."/>
            <person name="Zheng Z."/>
            <person name="Cheng S."/>
            <person name="Spooner D."/>
            <person name="Van Deynze A."/>
            <person name="Simon P."/>
        </authorList>
    </citation>
    <scope>NUCLEOTIDE SEQUENCE</scope>
    <source>
        <tissue evidence="6">Leaf</tissue>
    </source>
</reference>
<dbReference type="Pfam" id="PF04434">
    <property type="entry name" value="SWIM"/>
    <property type="match status" value="1"/>
</dbReference>
<dbReference type="AlphaFoldDB" id="A0AAF1AHR1"/>
<gene>
    <name evidence="6" type="ORF">DCAR_0102196</name>
</gene>
<dbReference type="PANTHER" id="PTHR31973:SF197">
    <property type="entry name" value="SWIM-TYPE DOMAIN-CONTAINING PROTEIN"/>
    <property type="match status" value="1"/>
</dbReference>
<proteinExistence type="predicted"/>
<name>A0AAF1AHR1_DAUCS</name>
<dbReference type="InterPro" id="IPR006564">
    <property type="entry name" value="Znf_PMZ"/>
</dbReference>
<dbReference type="PROSITE" id="PS50966">
    <property type="entry name" value="ZF_SWIM"/>
    <property type="match status" value="1"/>
</dbReference>
<feature type="domain" description="SWIM-type" evidence="5">
    <location>
        <begin position="126"/>
        <end position="158"/>
    </location>
</feature>
<evidence type="ECO:0000259" key="5">
    <source>
        <dbReference type="PROSITE" id="PS50966"/>
    </source>
</evidence>
<evidence type="ECO:0000256" key="4">
    <source>
        <dbReference type="PROSITE-ProRule" id="PRU00325"/>
    </source>
</evidence>
<dbReference type="GO" id="GO:0008270">
    <property type="term" value="F:zinc ion binding"/>
    <property type="evidence" value="ECO:0007669"/>
    <property type="project" value="UniProtKB-KW"/>
</dbReference>
<dbReference type="InterPro" id="IPR007527">
    <property type="entry name" value="Znf_SWIM"/>
</dbReference>
<keyword evidence="7" id="KW-1185">Reference proteome</keyword>
<accession>A0AAF1AHR1</accession>
<keyword evidence="2 4" id="KW-0863">Zinc-finger</keyword>
<evidence type="ECO:0000256" key="3">
    <source>
        <dbReference type="ARBA" id="ARBA00022833"/>
    </source>
</evidence>
<evidence type="ECO:0000256" key="1">
    <source>
        <dbReference type="ARBA" id="ARBA00022723"/>
    </source>
</evidence>
<evidence type="ECO:0000313" key="7">
    <source>
        <dbReference type="Proteomes" id="UP000077755"/>
    </source>
</evidence>
<reference evidence="6" key="2">
    <citation type="submission" date="2022-03" db="EMBL/GenBank/DDBJ databases">
        <title>Draft title - Genomic analysis of global carrot germplasm unveils the trajectory of domestication and the origin of high carotenoid orange carrot.</title>
        <authorList>
            <person name="Iorizzo M."/>
            <person name="Ellison S."/>
            <person name="Senalik D."/>
            <person name="Macko-Podgorni A."/>
            <person name="Grzebelus D."/>
            <person name="Bostan H."/>
            <person name="Rolling W."/>
            <person name="Curaba J."/>
            <person name="Simon P."/>
        </authorList>
    </citation>
    <scope>NUCLEOTIDE SEQUENCE</scope>
    <source>
        <tissue evidence="6">Leaf</tissue>
    </source>
</reference>
<protein>
    <recommendedName>
        <fullName evidence="5">SWIM-type domain-containing protein</fullName>
    </recommendedName>
</protein>